<dbReference type="Proteomes" id="UP000239724">
    <property type="component" value="Unassembled WGS sequence"/>
</dbReference>
<dbReference type="PANTHER" id="PTHR42796">
    <property type="entry name" value="FUMARYLACETOACETATE HYDROLASE DOMAIN-CONTAINING PROTEIN 2A-RELATED"/>
    <property type="match status" value="1"/>
</dbReference>
<dbReference type="RefSeq" id="WP_104519372.1">
    <property type="nucleotide sequence ID" value="NZ_NHRY01000139.1"/>
</dbReference>
<proteinExistence type="inferred from homology"/>
<keyword evidence="6" id="KW-1185">Reference proteome</keyword>
<dbReference type="Pfam" id="PF10370">
    <property type="entry name" value="Rv2993c-like_N"/>
    <property type="match status" value="1"/>
</dbReference>
<sequence>MRWARIERNGSPSYAVVEGDTVIPVRGSPFDAWERTPERLKRDAVKLLVPVIPPTFYAAGMNYPEHVREVAEKVGQAPNLPTRAEIGYRANNALIAHNETIVIPADATEQVQYEGELVVVIGRKCKNLTRENALSAVLGYTIGNDVSERTWQKQDRTMWRSKNTDTFKPMGPWIETNVKLDDLVTRIRLNGEPMIAFATNHMIFGVVDYLVAMTTRLTLHPGDVIWMGTEGATANIRHGDRVDIEITGIGTLSNPVVREGFDRPLG</sequence>
<dbReference type="Gene3D" id="2.30.30.370">
    <property type="entry name" value="FAH"/>
    <property type="match status" value="1"/>
</dbReference>
<evidence type="ECO:0000259" key="4">
    <source>
        <dbReference type="Pfam" id="PF10370"/>
    </source>
</evidence>
<dbReference type="PANTHER" id="PTHR42796:SF4">
    <property type="entry name" value="FUMARYLACETOACETATE HYDROLASE DOMAIN-CONTAINING PROTEIN 2A"/>
    <property type="match status" value="1"/>
</dbReference>
<dbReference type="AlphaFoldDB" id="A0A2S6NGE6"/>
<keyword evidence="2" id="KW-0479">Metal-binding</keyword>
<comment type="similarity">
    <text evidence="1">Belongs to the FAH family.</text>
</comment>
<dbReference type="EMBL" id="NHRY01000139">
    <property type="protein sequence ID" value="PPQ33686.1"/>
    <property type="molecule type" value="Genomic_DNA"/>
</dbReference>
<organism evidence="5 6">
    <name type="scientific">Rhodopila globiformis</name>
    <name type="common">Rhodopseudomonas globiformis</name>
    <dbReference type="NCBI Taxonomy" id="1071"/>
    <lineage>
        <taxon>Bacteria</taxon>
        <taxon>Pseudomonadati</taxon>
        <taxon>Pseudomonadota</taxon>
        <taxon>Alphaproteobacteria</taxon>
        <taxon>Acetobacterales</taxon>
        <taxon>Acetobacteraceae</taxon>
        <taxon>Rhodopila</taxon>
    </lineage>
</organism>
<dbReference type="InterPro" id="IPR018833">
    <property type="entry name" value="Rv2993c-like_N"/>
</dbReference>
<evidence type="ECO:0000259" key="3">
    <source>
        <dbReference type="Pfam" id="PF01557"/>
    </source>
</evidence>
<dbReference type="OrthoDB" id="5197601at2"/>
<dbReference type="InterPro" id="IPR011234">
    <property type="entry name" value="Fumarylacetoacetase-like_C"/>
</dbReference>
<dbReference type="SUPFAM" id="SSF56529">
    <property type="entry name" value="FAH"/>
    <property type="match status" value="1"/>
</dbReference>
<comment type="caution">
    <text evidence="5">The sequence shown here is derived from an EMBL/GenBank/DDBJ whole genome shotgun (WGS) entry which is preliminary data.</text>
</comment>
<dbReference type="GO" id="GO:0003824">
    <property type="term" value="F:catalytic activity"/>
    <property type="evidence" value="ECO:0007669"/>
    <property type="project" value="InterPro"/>
</dbReference>
<dbReference type="InterPro" id="IPR036663">
    <property type="entry name" value="Fumarylacetoacetase_C_sf"/>
</dbReference>
<evidence type="ECO:0000313" key="5">
    <source>
        <dbReference type="EMBL" id="PPQ33686.1"/>
    </source>
</evidence>
<dbReference type="Gene3D" id="3.90.850.10">
    <property type="entry name" value="Fumarylacetoacetase-like, C-terminal domain"/>
    <property type="match status" value="1"/>
</dbReference>
<feature type="domain" description="Rv2993c-like N-terminal" evidence="4">
    <location>
        <begin position="1"/>
        <end position="50"/>
    </location>
</feature>
<dbReference type="InterPro" id="IPR051121">
    <property type="entry name" value="FAH"/>
</dbReference>
<reference evidence="5 6" key="1">
    <citation type="journal article" date="2018" name="Arch. Microbiol.">
        <title>New insights into the metabolic potential of the phototrophic purple bacterium Rhodopila globiformis DSM 161(T) from its draft genome sequence and evidence for a vanadium-dependent nitrogenase.</title>
        <authorList>
            <person name="Imhoff J.F."/>
            <person name="Rahn T."/>
            <person name="Kunzel S."/>
            <person name="Neulinger S.C."/>
        </authorList>
    </citation>
    <scope>NUCLEOTIDE SEQUENCE [LARGE SCALE GENOMIC DNA]</scope>
    <source>
        <strain evidence="5 6">DSM 161</strain>
    </source>
</reference>
<accession>A0A2S6NGE6</accession>
<dbReference type="GO" id="GO:0046872">
    <property type="term" value="F:metal ion binding"/>
    <property type="evidence" value="ECO:0007669"/>
    <property type="project" value="UniProtKB-KW"/>
</dbReference>
<name>A0A2S6NGE6_RHOGL</name>
<dbReference type="GO" id="GO:0044281">
    <property type="term" value="P:small molecule metabolic process"/>
    <property type="evidence" value="ECO:0007669"/>
    <property type="project" value="UniProtKB-ARBA"/>
</dbReference>
<evidence type="ECO:0000313" key="6">
    <source>
        <dbReference type="Proteomes" id="UP000239724"/>
    </source>
</evidence>
<evidence type="ECO:0000256" key="1">
    <source>
        <dbReference type="ARBA" id="ARBA00010211"/>
    </source>
</evidence>
<feature type="domain" description="Fumarylacetoacetase-like C-terminal" evidence="3">
    <location>
        <begin position="56"/>
        <end position="257"/>
    </location>
</feature>
<gene>
    <name evidence="5" type="ORF">CCS01_13500</name>
</gene>
<protein>
    <submittedName>
        <fullName evidence="5">2-keto-4-pentenoate hydratase</fullName>
    </submittedName>
</protein>
<evidence type="ECO:0000256" key="2">
    <source>
        <dbReference type="ARBA" id="ARBA00022723"/>
    </source>
</evidence>
<dbReference type="Pfam" id="PF01557">
    <property type="entry name" value="FAA_hydrolase"/>
    <property type="match status" value="1"/>
</dbReference>